<comment type="caution">
    <text evidence="1">The sequence shown here is derived from an EMBL/GenBank/DDBJ whole genome shotgun (WGS) entry which is preliminary data.</text>
</comment>
<organism evidence="1 2">
    <name type="scientific">Psychrosphaera algicola</name>
    <dbReference type="NCBI Taxonomy" id="3023714"/>
    <lineage>
        <taxon>Bacteria</taxon>
        <taxon>Pseudomonadati</taxon>
        <taxon>Pseudomonadota</taxon>
        <taxon>Gammaproteobacteria</taxon>
        <taxon>Alteromonadales</taxon>
        <taxon>Pseudoalteromonadaceae</taxon>
        <taxon>Psychrosphaera</taxon>
    </lineage>
</organism>
<reference evidence="1 2" key="1">
    <citation type="submission" date="2023-01" db="EMBL/GenBank/DDBJ databases">
        <title>Psychrosphaera sp. nov., isolated from marine algae.</title>
        <authorList>
            <person name="Bayburt H."/>
            <person name="Choi B.J."/>
            <person name="Kim J.M."/>
            <person name="Choi D.G."/>
            <person name="Jeon C.O."/>
        </authorList>
    </citation>
    <scope>NUCLEOTIDE SEQUENCE [LARGE SCALE GENOMIC DNA]</scope>
    <source>
        <strain evidence="1 2">G1-22</strain>
    </source>
</reference>
<name>A0ABT5FAE8_9GAMM</name>
<dbReference type="EMBL" id="JAQOMS010000002">
    <property type="protein sequence ID" value="MDC2888509.1"/>
    <property type="molecule type" value="Genomic_DNA"/>
</dbReference>
<keyword evidence="2" id="KW-1185">Reference proteome</keyword>
<dbReference type="Gene3D" id="3.40.190.10">
    <property type="entry name" value="Periplasmic binding protein-like II"/>
    <property type="match status" value="2"/>
</dbReference>
<accession>A0ABT5FAE8</accession>
<dbReference type="SUPFAM" id="SSF53850">
    <property type="entry name" value="Periplasmic binding protein-like II"/>
    <property type="match status" value="1"/>
</dbReference>
<protein>
    <submittedName>
        <fullName evidence="1">Transporter substrate-binding domain-containing protein</fullName>
    </submittedName>
</protein>
<evidence type="ECO:0000313" key="1">
    <source>
        <dbReference type="EMBL" id="MDC2888509.1"/>
    </source>
</evidence>
<dbReference type="Proteomes" id="UP001528411">
    <property type="component" value="Unassembled WGS sequence"/>
</dbReference>
<sequence length="150" mass="16988">MLESGKIHFLTNFTHSKTRAKFADFIGPHYIESATFVARKTISANVNSPKELHQFTGTVGIQQGANFGHEFENLILKNPNTIQKLVYLPNVDERYSMLKLGRLDGVFDDQLIAHHMLETGEISKDEFSIRFFLHGTPTYFGISKKAVSKN</sequence>
<evidence type="ECO:0000313" key="2">
    <source>
        <dbReference type="Proteomes" id="UP001528411"/>
    </source>
</evidence>
<gene>
    <name evidence="1" type="ORF">PN838_06780</name>
</gene>
<proteinExistence type="predicted"/>